<comment type="caution">
    <text evidence="2">The sequence shown here is derived from an EMBL/GenBank/DDBJ whole genome shotgun (WGS) entry which is preliminary data.</text>
</comment>
<protein>
    <recommendedName>
        <fullName evidence="4">Bacteriophage tail tape measure N-terminal domain-containing protein</fullName>
    </recommendedName>
</protein>
<feature type="coiled-coil region" evidence="1">
    <location>
        <begin position="307"/>
        <end position="358"/>
    </location>
</feature>
<dbReference type="Proteomes" id="UP000280346">
    <property type="component" value="Unassembled WGS sequence"/>
</dbReference>
<dbReference type="OrthoDB" id="7295660at2"/>
<reference evidence="2 3" key="1">
    <citation type="submission" date="2018-12" db="EMBL/GenBank/DDBJ databases">
        <authorList>
            <person name="Yang Y."/>
        </authorList>
    </citation>
    <scope>NUCLEOTIDE SEQUENCE [LARGE SCALE GENOMIC DNA]</scope>
    <source>
        <strain evidence="2 3">GSF71</strain>
    </source>
</reference>
<evidence type="ECO:0000313" key="2">
    <source>
        <dbReference type="EMBL" id="RUQ60605.1"/>
    </source>
</evidence>
<name>A0A3S0XHW3_9PROT</name>
<evidence type="ECO:0000256" key="1">
    <source>
        <dbReference type="SAM" id="Coils"/>
    </source>
</evidence>
<evidence type="ECO:0008006" key="4">
    <source>
        <dbReference type="Google" id="ProtNLM"/>
    </source>
</evidence>
<accession>A0A3S0XHW3</accession>
<organism evidence="2 3">
    <name type="scientific">Azospirillum doebereinerae</name>
    <dbReference type="NCBI Taxonomy" id="92933"/>
    <lineage>
        <taxon>Bacteria</taxon>
        <taxon>Pseudomonadati</taxon>
        <taxon>Pseudomonadota</taxon>
        <taxon>Alphaproteobacteria</taxon>
        <taxon>Rhodospirillales</taxon>
        <taxon>Azospirillaceae</taxon>
        <taxon>Azospirillum</taxon>
    </lineage>
</organism>
<dbReference type="RefSeq" id="WP_127005085.1">
    <property type="nucleotide sequence ID" value="NZ_JBNPXW010000035.1"/>
</dbReference>
<sequence length="1765" mass="183142">MAQRQVSVRIGVEADNLDAVRQKLEALGVTVKAVGNDNSVDKLRRSFEGLEGRLDPAARATQRLARDTDILNRNLAAGTVTQERYNQLLARTQQAHAQAAAGMVATGSSAGSLRGVMGQLGYQFQDVAVQAQMGTNALVIFTQQGSQIAGAFGPTGAIIGAVIAVVGALGMALSGLKDDVNKSASDIDSFGDLLGVFQNRAVEAGASVDTLTSTYRGLSAELRGLSKLALQSDLTTLNKKLAKDLTSEWDDVRFTAITGAGDKVPAVLEALTTLGKDKDVAAFLGRLQDLNAAGAIKLMGDEDVRKLLETGEAIRMAEARMADLENRATPAQKALLGYADAAKEAAKAASDLATAQARAGASMFLEERDLDAKIKALKGGEAAMKAYGEEQVRAAAYSKAYDANIKAGESTLDARSEATRIATKAAEAYRLEQQRTENLKAANKAETQAERDAKAYDKVSDALDRDVEAQKRLAEIASMGAVEQRAANEQTRIAAELAKAHTDASTEEGKAIAAKVKEAERWKAVAADTKTLSAAKTSLKYAQDELALNNLLPGARERAVRSLQIQREATERWGEAASDVKTQWIGLQEQIADTQAIKKFEDDVRDVAKDIGKDVSENLWDQITGEAKAQDALTIFKNLFKRIAIEALNANIILPIVTQVVGSAPSLFGISSGVSGNIPGGSQSAAAGGNSLLGQAGNSLMSKGLSYGADKMGFSTAGLTSAVDSWGYSALGIGSVGGWAAAAPASVTAATAAPITGAASLNAATGIAAAGNTGAANILYTGAANGTSGAGVTGGLGSTLGAAAPYGMLGGMIGSGISNAYMGGSKIGGGAVGAVAGVGTMAAGTAAMGAMGMGAAASAAGVSGMAGATAALSAIPVYGWIAAAVLAAVMAVVGSQKPSVGPNAQGNVLYQDGRYVQGPTAADNGGDDSNVKTVTGAVAQGFNTLADAYGIKLKAQNYGYWEGGTSAATGHGVHNDPKELIRQILGGATASDPNSNMAKALANSTVQASGDLEEIQKYLDVAHKIDSATEAFKELNKSLAQVQANAKKAAADGFAAIDEEIKTADKINLGKEYRTSLEQSIRSTFEGAVQSATPWETAMANLRGSTDAWIEAVTRWNVGVSEAEIRADAAAKATKLRAQAMDEYNAALYQAQGRDYLTNLRGIAENRDTVRRNFTALGVSDADGKATTLVTAQLNSVLSGLNLAGLADVTKTLGGEIGALAETMRVAAQATATEDLTVRSLRAQGLGDQADALELRLKQERDYAQAVKDGYDATYLAGLRYVQGLDRETAAREKATAAASYAADVQSRAYAALGDNRTSSLIALDQRQAKELADAKAAGRDITDLVKVQAAERAAQAFQLAQQDVLGAYDQQITAQQDYITSLTDGAVKIAKSAREFRAAYDSLALNDNSPLNAFDRLKEARQQVTAAYNTYKDTSATDTARDAAQQSLTSLAPTLVQLAKGYYGSTDSSDYDWMRSILAEFGDVSALGVDTAETDLKVAQDTLKELQGQRAAQAAIGQKNYGALVDLVSVADQSYALWQSSLVPLLKSTGYSSTGTATTPTVTSADKRTRLSAFSDAQIESAFGSFDDIKAARQQFADFDLRLWFENFGIDEVMAGTRTIPGFAGGGVIPNAPGSTPGVDSVHLLGMPGEGVVNLRGMGVLGADGLAALNSGRWPANDRRGGSVTAFRAAGGTGASNGGNSPLLAEMRRHNALLERLIVLTEEGDADNATATREGAAAMTKALGIRTGRAADPVGYRHPRTANG</sequence>
<dbReference type="EMBL" id="RZIJ01000052">
    <property type="protein sequence ID" value="RUQ60605.1"/>
    <property type="molecule type" value="Genomic_DNA"/>
</dbReference>
<keyword evidence="3" id="KW-1185">Reference proteome</keyword>
<feature type="coiled-coil region" evidence="1">
    <location>
        <begin position="1025"/>
        <end position="1052"/>
    </location>
</feature>
<keyword evidence="1" id="KW-0175">Coiled coil</keyword>
<gene>
    <name evidence="2" type="ORF">EJ913_30450</name>
</gene>
<proteinExistence type="predicted"/>
<evidence type="ECO:0000313" key="3">
    <source>
        <dbReference type="Proteomes" id="UP000280346"/>
    </source>
</evidence>